<evidence type="ECO:0000313" key="2">
    <source>
        <dbReference type="EMBL" id="EHK48888.1"/>
    </source>
</evidence>
<feature type="compositionally biased region" description="Basic and acidic residues" evidence="1">
    <location>
        <begin position="27"/>
        <end position="38"/>
    </location>
</feature>
<dbReference type="AlphaFoldDB" id="G9NJ11"/>
<feature type="compositionally biased region" description="Polar residues" evidence="1">
    <location>
        <begin position="70"/>
        <end position="85"/>
    </location>
</feature>
<comment type="caution">
    <text evidence="2">The sequence shown here is derived from an EMBL/GenBank/DDBJ whole genome shotgun (WGS) entry which is preliminary data.</text>
</comment>
<dbReference type="HOGENOM" id="CLU_959965_0_0_1"/>
<proteinExistence type="predicted"/>
<accession>G9NJ11</accession>
<protein>
    <submittedName>
        <fullName evidence="2">Uncharacterized protein</fullName>
    </submittedName>
</protein>
<keyword evidence="3" id="KW-1185">Reference proteome</keyword>
<evidence type="ECO:0000256" key="1">
    <source>
        <dbReference type="SAM" id="MobiDB-lite"/>
    </source>
</evidence>
<dbReference type="EMBL" id="ABDG02000017">
    <property type="protein sequence ID" value="EHK48888.1"/>
    <property type="molecule type" value="Genomic_DNA"/>
</dbReference>
<organism evidence="2 3">
    <name type="scientific">Hypocrea atroviridis (strain ATCC 20476 / IMI 206040)</name>
    <name type="common">Trichoderma atroviride</name>
    <dbReference type="NCBI Taxonomy" id="452589"/>
    <lineage>
        <taxon>Eukaryota</taxon>
        <taxon>Fungi</taxon>
        <taxon>Dikarya</taxon>
        <taxon>Ascomycota</taxon>
        <taxon>Pezizomycotina</taxon>
        <taxon>Sordariomycetes</taxon>
        <taxon>Hypocreomycetidae</taxon>
        <taxon>Hypocreales</taxon>
        <taxon>Hypocreaceae</taxon>
        <taxon>Trichoderma</taxon>
    </lineage>
</organism>
<dbReference type="Proteomes" id="UP000005426">
    <property type="component" value="Unassembled WGS sequence"/>
</dbReference>
<reference evidence="2 3" key="1">
    <citation type="journal article" date="2011" name="Genome Biol.">
        <title>Comparative genome sequence analysis underscores mycoparasitism as the ancestral life style of Trichoderma.</title>
        <authorList>
            <person name="Kubicek C.P."/>
            <person name="Herrera-Estrella A."/>
            <person name="Seidl-Seiboth V."/>
            <person name="Martinez D.A."/>
            <person name="Druzhinina I.S."/>
            <person name="Thon M."/>
            <person name="Zeilinger S."/>
            <person name="Casas-Flores S."/>
            <person name="Horwitz B.A."/>
            <person name="Mukherjee P.K."/>
            <person name="Mukherjee M."/>
            <person name="Kredics L."/>
            <person name="Alcaraz L.D."/>
            <person name="Aerts A."/>
            <person name="Antal Z."/>
            <person name="Atanasova L."/>
            <person name="Cervantes-Badillo M.G."/>
            <person name="Challacombe J."/>
            <person name="Chertkov O."/>
            <person name="McCluskey K."/>
            <person name="Coulpier F."/>
            <person name="Deshpande N."/>
            <person name="von Doehren H."/>
            <person name="Ebbole D.J."/>
            <person name="Esquivel-Naranjo E.U."/>
            <person name="Fekete E."/>
            <person name="Flipphi M."/>
            <person name="Glaser F."/>
            <person name="Gomez-Rodriguez E.Y."/>
            <person name="Gruber S."/>
            <person name="Han C."/>
            <person name="Henrissat B."/>
            <person name="Hermosa R."/>
            <person name="Hernandez-Onate M."/>
            <person name="Karaffa L."/>
            <person name="Kosti I."/>
            <person name="Le Crom S."/>
            <person name="Lindquist E."/>
            <person name="Lucas S."/>
            <person name="Luebeck M."/>
            <person name="Luebeck P.S."/>
            <person name="Margeot A."/>
            <person name="Metz B."/>
            <person name="Misra M."/>
            <person name="Nevalainen H."/>
            <person name="Omann M."/>
            <person name="Packer N."/>
            <person name="Perrone G."/>
            <person name="Uresti-Rivera E.E."/>
            <person name="Salamov A."/>
            <person name="Schmoll M."/>
            <person name="Seiboth B."/>
            <person name="Shapiro H."/>
            <person name="Sukno S."/>
            <person name="Tamayo-Ramos J.A."/>
            <person name="Tisch D."/>
            <person name="Wiest A."/>
            <person name="Wilkinson H.H."/>
            <person name="Zhang M."/>
            <person name="Coutinho P.M."/>
            <person name="Kenerley C.M."/>
            <person name="Monte E."/>
            <person name="Baker S.E."/>
            <person name="Grigoriev I.V."/>
        </authorList>
    </citation>
    <scope>NUCLEOTIDE SEQUENCE [LARGE SCALE GENOMIC DNA]</scope>
    <source>
        <strain evidence="3">ATCC 20476 / IMI 206040</strain>
    </source>
</reference>
<evidence type="ECO:0000313" key="3">
    <source>
        <dbReference type="Proteomes" id="UP000005426"/>
    </source>
</evidence>
<feature type="region of interest" description="Disordered" evidence="1">
    <location>
        <begin position="1"/>
        <end position="111"/>
    </location>
</feature>
<gene>
    <name evidence="2" type="ORF">TRIATDRAFT_315275</name>
</gene>
<name>G9NJ11_HYPAI</name>
<dbReference type="OrthoDB" id="10475295at2759"/>
<feature type="compositionally biased region" description="Basic and acidic residues" evidence="1">
    <location>
        <begin position="49"/>
        <end position="65"/>
    </location>
</feature>
<sequence length="290" mass="32121">MPNYRYPGRHVPYRPDRITLPADWLEDQEKMGREEARTQKFQGSVSLHDVTHHSTRDSGCPDERNGQAGLDSSQPNSGQSMLDGNQSDDTDEVGSDVLEGPNDTPTGAYNDTEEVYIDAVEELRNTLGGAISENDNDDAYTDVLESLRDNIGEADNDTASNSKTDCIFLPACGIVFFGAVLKKEGSLLVAAMHEYFQEAKGGTCSSSKEEIPVDIQLPSSQKNENTLGDESRDNNTHLRFITHLGGEGTLLMNQQTMCSSLHRDSCRKRTRTEDLEIEVQEPESKICRLE</sequence>